<dbReference type="AlphaFoldDB" id="A0A5N6UBX7"/>
<proteinExistence type="predicted"/>
<dbReference type="EMBL" id="ML738781">
    <property type="protein sequence ID" value="KAE8156079.1"/>
    <property type="molecule type" value="Genomic_DNA"/>
</dbReference>
<keyword evidence="2" id="KW-1185">Reference proteome</keyword>
<name>A0A5N6UBX7_ASPTM</name>
<dbReference type="Proteomes" id="UP000326950">
    <property type="component" value="Unassembled WGS sequence"/>
</dbReference>
<protein>
    <submittedName>
        <fullName evidence="1">Uncharacterized protein</fullName>
    </submittedName>
</protein>
<organism evidence="1 2">
    <name type="scientific">Aspergillus tamarii</name>
    <dbReference type="NCBI Taxonomy" id="41984"/>
    <lineage>
        <taxon>Eukaryota</taxon>
        <taxon>Fungi</taxon>
        <taxon>Dikarya</taxon>
        <taxon>Ascomycota</taxon>
        <taxon>Pezizomycotina</taxon>
        <taxon>Eurotiomycetes</taxon>
        <taxon>Eurotiomycetidae</taxon>
        <taxon>Eurotiales</taxon>
        <taxon>Aspergillaceae</taxon>
        <taxon>Aspergillus</taxon>
        <taxon>Aspergillus subgen. Circumdati</taxon>
    </lineage>
</organism>
<sequence length="83" mass="9907">MYDKPTDSVSRCRSNFPVCYNAHAHVDVPRSMPTPVRKRDQRPLVPVYEGQPYLQKVPRYRKNSRMKYFNISALGHLFYRKTF</sequence>
<evidence type="ECO:0000313" key="2">
    <source>
        <dbReference type="Proteomes" id="UP000326950"/>
    </source>
</evidence>
<reference evidence="1 2" key="1">
    <citation type="submission" date="2019-04" db="EMBL/GenBank/DDBJ databases">
        <title>Friends and foes A comparative genomics study of 23 Aspergillus species from section Flavi.</title>
        <authorList>
            <consortium name="DOE Joint Genome Institute"/>
            <person name="Kjaerbolling I."/>
            <person name="Vesth T."/>
            <person name="Frisvad J.C."/>
            <person name="Nybo J.L."/>
            <person name="Theobald S."/>
            <person name="Kildgaard S."/>
            <person name="Isbrandt T."/>
            <person name="Kuo A."/>
            <person name="Sato A."/>
            <person name="Lyhne E.K."/>
            <person name="Kogle M.E."/>
            <person name="Wiebenga A."/>
            <person name="Kun R.S."/>
            <person name="Lubbers R.J."/>
            <person name="Makela M.R."/>
            <person name="Barry K."/>
            <person name="Chovatia M."/>
            <person name="Clum A."/>
            <person name="Daum C."/>
            <person name="Haridas S."/>
            <person name="He G."/>
            <person name="LaButti K."/>
            <person name="Lipzen A."/>
            <person name="Mondo S."/>
            <person name="Riley R."/>
            <person name="Salamov A."/>
            <person name="Simmons B.A."/>
            <person name="Magnuson J.K."/>
            <person name="Henrissat B."/>
            <person name="Mortensen U.H."/>
            <person name="Larsen T.O."/>
            <person name="Devries R.P."/>
            <person name="Grigoriev I.V."/>
            <person name="Machida M."/>
            <person name="Baker S.E."/>
            <person name="Andersen M.R."/>
        </authorList>
    </citation>
    <scope>NUCLEOTIDE SEQUENCE [LARGE SCALE GENOMIC DNA]</scope>
    <source>
        <strain evidence="1 2">CBS 117626</strain>
    </source>
</reference>
<evidence type="ECO:0000313" key="1">
    <source>
        <dbReference type="EMBL" id="KAE8156079.1"/>
    </source>
</evidence>
<accession>A0A5N6UBX7</accession>
<gene>
    <name evidence="1" type="ORF">BDV40DRAFT_91939</name>
</gene>